<keyword evidence="2" id="KW-1185">Reference proteome</keyword>
<evidence type="ECO:0000313" key="2">
    <source>
        <dbReference type="Proteomes" id="UP001589894"/>
    </source>
</evidence>
<reference evidence="1 2" key="1">
    <citation type="submission" date="2024-09" db="EMBL/GenBank/DDBJ databases">
        <authorList>
            <person name="Sun Q."/>
            <person name="Mori K."/>
        </authorList>
    </citation>
    <scope>NUCLEOTIDE SEQUENCE [LARGE SCALE GENOMIC DNA]</scope>
    <source>
        <strain evidence="1 2">TBRC 2205</strain>
    </source>
</reference>
<dbReference type="EMBL" id="JBHLUE010000005">
    <property type="protein sequence ID" value="MFC0564334.1"/>
    <property type="molecule type" value="Genomic_DNA"/>
</dbReference>
<evidence type="ECO:0000313" key="1">
    <source>
        <dbReference type="EMBL" id="MFC0564334.1"/>
    </source>
</evidence>
<dbReference type="SUPFAM" id="SSF48452">
    <property type="entry name" value="TPR-like"/>
    <property type="match status" value="1"/>
</dbReference>
<comment type="caution">
    <text evidence="1">The sequence shown here is derived from an EMBL/GenBank/DDBJ whole genome shotgun (WGS) entry which is preliminary data.</text>
</comment>
<name>A0ABV6NV77_9ACTN</name>
<dbReference type="InterPro" id="IPR011990">
    <property type="entry name" value="TPR-like_helical_dom_sf"/>
</dbReference>
<gene>
    <name evidence="1" type="ORF">ACFFHU_09180</name>
</gene>
<organism evidence="1 2">
    <name type="scientific">Plantactinospora siamensis</name>
    <dbReference type="NCBI Taxonomy" id="555372"/>
    <lineage>
        <taxon>Bacteria</taxon>
        <taxon>Bacillati</taxon>
        <taxon>Actinomycetota</taxon>
        <taxon>Actinomycetes</taxon>
        <taxon>Micromonosporales</taxon>
        <taxon>Micromonosporaceae</taxon>
        <taxon>Plantactinospora</taxon>
    </lineage>
</organism>
<protein>
    <recommendedName>
        <fullName evidence="3">Transcriptional regulator</fullName>
    </recommendedName>
</protein>
<dbReference type="RefSeq" id="WP_377337332.1">
    <property type="nucleotide sequence ID" value="NZ_JBHLUE010000005.1"/>
</dbReference>
<evidence type="ECO:0008006" key="3">
    <source>
        <dbReference type="Google" id="ProtNLM"/>
    </source>
</evidence>
<accession>A0ABV6NV77</accession>
<dbReference type="Proteomes" id="UP001589894">
    <property type="component" value="Unassembled WGS sequence"/>
</dbReference>
<sequence>MAEANILLDALLDRAGLSHAGLARQLTSLDSTLRYDHASVARWIRDHAIPRHPVPQLICRIISDRLGVTVTPADIGLAPDPTGRRTVSQLQLVERAAAVWRGDRKGQHPSAVLSGAQAVAPLWEWEHPAEDDDLTRPGRRHVDPADIARLRYARIRYQEMYRRVGGVPVRTRIVATLTGQATPLLRAAYDNGRGRALFQAVAGLAALAGVCAYDADRQALAQRHLLTALRLAKASGDRPLGAYVVAVMGTQALHLDEYRLVVQYAQAALRGGGTAISPALAADLHALAGKAYARMNDKAGSHQHLRQAEALAARLNPAAAPTEVSYVQPGLVETQVAEALRRLGDLTAAHAYAEESVRTAGATHPRAQVHRRAGLALILTAEGDLDRATHTGHHMLDQLTGMESGRLTDRVRQVATALHPHATQPAVAAFLERAHHHIDTDPTGT</sequence>
<proteinExistence type="predicted"/>